<reference evidence="7 9" key="1">
    <citation type="journal article" date="2015" name="Science">
        <title>Genetic determinants of in vivo fitness and diet responsiveness in multiple human gut Bacteroides.</title>
        <authorList>
            <person name="Wu M."/>
            <person name="McNulty N.P."/>
            <person name="Rodionov D.A."/>
            <person name="Khoroshkin M.S."/>
            <person name="Griffin N.W."/>
            <person name="Cheng J."/>
            <person name="Latreille P."/>
            <person name="Kerstetter R.A."/>
            <person name="Terrapon N."/>
            <person name="Henrissat B."/>
            <person name="Osterman A.L."/>
            <person name="Gordon J.I."/>
        </authorList>
    </citation>
    <scope>NUCLEOTIDE SEQUENCE [LARGE SCALE GENOMIC DNA]</scope>
    <source>
        <strain evidence="7 9">WH2</strain>
    </source>
</reference>
<evidence type="ECO:0000313" key="9">
    <source>
        <dbReference type="Proteomes" id="UP000061809"/>
    </source>
</evidence>
<accession>A0A0P0GQ89</accession>
<dbReference type="Proteomes" id="UP000283341">
    <property type="component" value="Unassembled WGS sequence"/>
</dbReference>
<dbReference type="PANTHER" id="PTHR30386:SF26">
    <property type="entry name" value="TRANSPORT PROTEIN COMB"/>
    <property type="match status" value="1"/>
</dbReference>
<dbReference type="EMBL" id="CP012801">
    <property type="protein sequence ID" value="ALJ62502.1"/>
    <property type="molecule type" value="Genomic_DNA"/>
</dbReference>
<evidence type="ECO:0000256" key="2">
    <source>
        <dbReference type="ARBA" id="ARBA00022692"/>
    </source>
</evidence>
<organism evidence="7 9">
    <name type="scientific">Bacteroides cellulosilyticus</name>
    <dbReference type="NCBI Taxonomy" id="246787"/>
    <lineage>
        <taxon>Bacteria</taxon>
        <taxon>Pseudomonadati</taxon>
        <taxon>Bacteroidota</taxon>
        <taxon>Bacteroidia</taxon>
        <taxon>Bacteroidales</taxon>
        <taxon>Bacteroidaceae</taxon>
        <taxon>Bacteroides</taxon>
    </lineage>
</organism>
<keyword evidence="4 6" id="KW-0472">Membrane</keyword>
<dbReference type="PANTHER" id="PTHR30386">
    <property type="entry name" value="MEMBRANE FUSION SUBUNIT OF EMRAB-TOLC MULTIDRUG EFFLUX PUMP"/>
    <property type="match status" value="1"/>
</dbReference>
<dbReference type="GO" id="GO:0016020">
    <property type="term" value="C:membrane"/>
    <property type="evidence" value="ECO:0007669"/>
    <property type="project" value="UniProtKB-SubCell"/>
</dbReference>
<evidence type="ECO:0000313" key="10">
    <source>
        <dbReference type="Proteomes" id="UP000283341"/>
    </source>
</evidence>
<keyword evidence="2 6" id="KW-0812">Transmembrane</keyword>
<keyword evidence="5" id="KW-0175">Coiled coil</keyword>
<evidence type="ECO:0000256" key="6">
    <source>
        <dbReference type="SAM" id="Phobius"/>
    </source>
</evidence>
<dbReference type="AlphaFoldDB" id="A0A0P0GQ89"/>
<dbReference type="InterPro" id="IPR050739">
    <property type="entry name" value="MFP"/>
</dbReference>
<reference evidence="8 10" key="2">
    <citation type="submission" date="2018-08" db="EMBL/GenBank/DDBJ databases">
        <title>A genome reference for cultivated species of the human gut microbiota.</title>
        <authorList>
            <person name="Zou Y."/>
            <person name="Xue W."/>
            <person name="Luo G."/>
        </authorList>
    </citation>
    <scope>NUCLEOTIDE SEQUENCE [LARGE SCALE GENOMIC DNA]</scope>
    <source>
        <strain evidence="8 10">AF22-3AC</strain>
    </source>
</reference>
<evidence type="ECO:0000313" key="7">
    <source>
        <dbReference type="EMBL" id="ALJ62502.1"/>
    </source>
</evidence>
<sequence length="432" mass="49091">MEKEEKDIELRCEEVQEILTRPPHALVRWGITVFFTVLALFFIGGCFFKYPDVVSAEITVTTEHPPVWIVARGNGKIKEVYGKDREQVKVGKIIAVLENPAETKDVLLLEKILQDFCLTDSCIHSTVFPEQLALGSVQAAYATFIKSLTDYRNFLSLDLYEQKIEATRKELQEYRNYIKHLNRQAELDKEQVRIAETVHSREKKLFGEGLTAQSDYEEAKQAFLNKQQGQEQMMTSLSSAKIQEAQLQQNILETQMERSREANNLVATLKAAYDELQVGIEDWKMTYLFISPANGILSYNDVWQKNQNVNSGDKVFSIVASQTGDIIGKIKLPVNGSGKVKPRQRVNISVTGYPYMEFGFLTGKVVSVSLLTDDKSMYTVTVSLPQDLRTSYGKVLEFKGELTGIAEVMTDERSVTGRLFGPLRYLWEKYLS</sequence>
<evidence type="ECO:0000313" key="8">
    <source>
        <dbReference type="EMBL" id="RGS30963.1"/>
    </source>
</evidence>
<evidence type="ECO:0000256" key="3">
    <source>
        <dbReference type="ARBA" id="ARBA00022989"/>
    </source>
</evidence>
<dbReference type="KEGG" id="bcel:BcellWH2_05300"/>
<feature type="coiled-coil region" evidence="5">
    <location>
        <begin position="157"/>
        <end position="191"/>
    </location>
</feature>
<evidence type="ECO:0000256" key="1">
    <source>
        <dbReference type="ARBA" id="ARBA00004167"/>
    </source>
</evidence>
<dbReference type="RefSeq" id="WP_029428170.1">
    <property type="nucleotide sequence ID" value="NZ_CP012801.1"/>
</dbReference>
<evidence type="ECO:0000256" key="5">
    <source>
        <dbReference type="SAM" id="Coils"/>
    </source>
</evidence>
<comment type="subcellular location">
    <subcellularLocation>
        <location evidence="1">Membrane</location>
        <topology evidence="1">Single-pass membrane protein</topology>
    </subcellularLocation>
</comment>
<proteinExistence type="predicted"/>
<dbReference type="PATRIC" id="fig|246787.4.peg.5473"/>
<dbReference type="EMBL" id="QRVJ01000044">
    <property type="protein sequence ID" value="RGS30963.1"/>
    <property type="molecule type" value="Genomic_DNA"/>
</dbReference>
<feature type="transmembrane region" description="Helical" evidence="6">
    <location>
        <begin position="26"/>
        <end position="48"/>
    </location>
</feature>
<evidence type="ECO:0000256" key="4">
    <source>
        <dbReference type="ARBA" id="ARBA00023136"/>
    </source>
</evidence>
<gene>
    <name evidence="7" type="ORF">BcellWH2_05300</name>
    <name evidence="8" type="ORF">DWX97_25535</name>
</gene>
<keyword evidence="3 6" id="KW-1133">Transmembrane helix</keyword>
<dbReference type="Proteomes" id="UP000061809">
    <property type="component" value="Chromosome"/>
</dbReference>
<name>A0A0P0GQ89_9BACE</name>
<protein>
    <submittedName>
        <fullName evidence="8">HlyD family secretion protein</fullName>
    </submittedName>
</protein>